<feature type="compositionally biased region" description="Basic residues" evidence="1">
    <location>
        <begin position="59"/>
        <end position="69"/>
    </location>
</feature>
<keyword evidence="3" id="KW-1185">Reference proteome</keyword>
<proteinExistence type="predicted"/>
<name>A0A1Y3BC07_EURMA</name>
<dbReference type="AlphaFoldDB" id="A0A1Y3BC07"/>
<comment type="caution">
    <text evidence="2">The sequence shown here is derived from an EMBL/GenBank/DDBJ whole genome shotgun (WGS) entry which is preliminary data.</text>
</comment>
<protein>
    <submittedName>
        <fullName evidence="2">Uncharacterized protein</fullName>
    </submittedName>
</protein>
<feature type="region of interest" description="Disordered" evidence="1">
    <location>
        <begin position="1"/>
        <end position="69"/>
    </location>
</feature>
<dbReference type="EMBL" id="MUJZ01034288">
    <property type="protein sequence ID" value="OTF77106.1"/>
    <property type="molecule type" value="Genomic_DNA"/>
</dbReference>
<evidence type="ECO:0000313" key="3">
    <source>
        <dbReference type="Proteomes" id="UP000194236"/>
    </source>
</evidence>
<feature type="compositionally biased region" description="Acidic residues" evidence="1">
    <location>
        <begin position="1"/>
        <end position="29"/>
    </location>
</feature>
<reference evidence="2 3" key="1">
    <citation type="submission" date="2017-03" db="EMBL/GenBank/DDBJ databases">
        <title>Genome Survey of Euroglyphus maynei.</title>
        <authorList>
            <person name="Arlian L.G."/>
            <person name="Morgan M.S."/>
            <person name="Rider S.D."/>
        </authorList>
    </citation>
    <scope>NUCLEOTIDE SEQUENCE [LARGE SCALE GENOMIC DNA]</scope>
    <source>
        <strain evidence="2">Arlian Lab</strain>
        <tissue evidence="2">Whole body</tissue>
    </source>
</reference>
<organism evidence="2 3">
    <name type="scientific">Euroglyphus maynei</name>
    <name type="common">Mayne's house dust mite</name>
    <dbReference type="NCBI Taxonomy" id="6958"/>
    <lineage>
        <taxon>Eukaryota</taxon>
        <taxon>Metazoa</taxon>
        <taxon>Ecdysozoa</taxon>
        <taxon>Arthropoda</taxon>
        <taxon>Chelicerata</taxon>
        <taxon>Arachnida</taxon>
        <taxon>Acari</taxon>
        <taxon>Acariformes</taxon>
        <taxon>Sarcoptiformes</taxon>
        <taxon>Astigmata</taxon>
        <taxon>Psoroptidia</taxon>
        <taxon>Analgoidea</taxon>
        <taxon>Pyroglyphidae</taxon>
        <taxon>Pyroglyphinae</taxon>
        <taxon>Euroglyphus</taxon>
    </lineage>
</organism>
<accession>A0A1Y3BC07</accession>
<sequence>MNAIDWFDDQSDEEVYGGDTDEEDNDVCESSDHDSESEQEAEEDEIDTKKQCGIQHAEKNRKPKSTIFL</sequence>
<evidence type="ECO:0000256" key="1">
    <source>
        <dbReference type="SAM" id="MobiDB-lite"/>
    </source>
</evidence>
<gene>
    <name evidence="2" type="ORF">BLA29_002885</name>
</gene>
<feature type="compositionally biased region" description="Acidic residues" evidence="1">
    <location>
        <begin position="37"/>
        <end position="46"/>
    </location>
</feature>
<dbReference type="Proteomes" id="UP000194236">
    <property type="component" value="Unassembled WGS sequence"/>
</dbReference>
<evidence type="ECO:0000313" key="2">
    <source>
        <dbReference type="EMBL" id="OTF77106.1"/>
    </source>
</evidence>